<evidence type="ECO:0000313" key="11">
    <source>
        <dbReference type="Proteomes" id="UP000580517"/>
    </source>
</evidence>
<dbReference type="AlphaFoldDB" id="A0A853F569"/>
<dbReference type="NCBIfam" id="TIGR01988">
    <property type="entry name" value="Ubi-OHases"/>
    <property type="match status" value="1"/>
</dbReference>
<dbReference type="GO" id="GO:0071949">
    <property type="term" value="F:FAD binding"/>
    <property type="evidence" value="ECO:0007669"/>
    <property type="project" value="InterPro"/>
</dbReference>
<dbReference type="InterPro" id="IPR002938">
    <property type="entry name" value="FAD-bd"/>
</dbReference>
<evidence type="ECO:0000259" key="9">
    <source>
        <dbReference type="Pfam" id="PF01494"/>
    </source>
</evidence>
<name>A0A853F569_9BURK</name>
<evidence type="ECO:0000256" key="2">
    <source>
        <dbReference type="ARBA" id="ARBA00004749"/>
    </source>
</evidence>
<proteinExistence type="inferred from homology"/>
<protein>
    <submittedName>
        <fullName evidence="10">FAD-dependent monooxygenase</fullName>
    </submittedName>
</protein>
<evidence type="ECO:0000256" key="6">
    <source>
        <dbReference type="ARBA" id="ARBA00023002"/>
    </source>
</evidence>
<sequence>MKPHTFDIVISGAGPVGSALALMLARRAAEPQRIAVVGRALSTNSAAAQQGRPDPRTLALNHGSRSLLEQLGAWPVAAADITTVHVSQRGRLGRTLIQQEELGVPRLGSVATYDDVLASLHRALARSGVTVLDEAEPTGAQPEAANPRAEGTDPHGVTLPIAGGTIRAALRVRSDGARPRGLTRSYGQHALLTLARASRPRPGWAYERFTRHGPLALLPHPAGEGIYGIVWCNTPPEAERLQACSQAQFNTELGCTFGERLGRLEILADRHVFPLQLHAGPSQLDARSVAIGNAAQTLHPVAGQGLNLGLRDAAQLALALAPWLAQPDTDPSPALAAFARLRRPDRWLTAAVTDFLPRVFATGNPLAEHAAGLALLGLDLASPLRIPLARHLLQGLRR</sequence>
<comment type="caution">
    <text evidence="10">The sequence shown here is derived from an EMBL/GenBank/DDBJ whole genome shotgun (WGS) entry which is preliminary data.</text>
</comment>
<dbReference type="EMBL" id="JACCEW010000001">
    <property type="protein sequence ID" value="NYT35645.1"/>
    <property type="molecule type" value="Genomic_DNA"/>
</dbReference>
<dbReference type="InterPro" id="IPR051205">
    <property type="entry name" value="UbiH/COQ6_monooxygenase"/>
</dbReference>
<evidence type="ECO:0000256" key="5">
    <source>
        <dbReference type="ARBA" id="ARBA00022827"/>
    </source>
</evidence>
<keyword evidence="11" id="KW-1185">Reference proteome</keyword>
<dbReference type="Pfam" id="PF01494">
    <property type="entry name" value="FAD_binding_3"/>
    <property type="match status" value="1"/>
</dbReference>
<dbReference type="Gene3D" id="3.50.50.60">
    <property type="entry name" value="FAD/NAD(P)-binding domain"/>
    <property type="match status" value="2"/>
</dbReference>
<keyword evidence="6" id="KW-0560">Oxidoreductase</keyword>
<reference evidence="10 11" key="1">
    <citation type="submission" date="2020-07" db="EMBL/GenBank/DDBJ databases">
        <title>Taxonomic revisions and descriptions of new bacterial species based on genomic comparisons in the high-G+C-content subgroup of the family Alcaligenaceae.</title>
        <authorList>
            <person name="Szabo A."/>
            <person name="Felfoldi T."/>
        </authorList>
    </citation>
    <scope>NUCLEOTIDE SEQUENCE [LARGE SCALE GENOMIC DNA]</scope>
    <source>
        <strain evidence="10 11">DSM 25264</strain>
    </source>
</reference>
<dbReference type="SUPFAM" id="SSF51905">
    <property type="entry name" value="FAD/NAD(P)-binding domain"/>
    <property type="match status" value="1"/>
</dbReference>
<feature type="domain" description="FAD-binding" evidence="9">
    <location>
        <begin position="7"/>
        <end position="324"/>
    </location>
</feature>
<gene>
    <name evidence="10" type="ORF">H0A68_02075</name>
</gene>
<comment type="pathway">
    <text evidence="2">Cofactor biosynthesis; ubiquinone biosynthesis.</text>
</comment>
<dbReference type="GO" id="GO:0006744">
    <property type="term" value="P:ubiquinone biosynthetic process"/>
    <property type="evidence" value="ECO:0007669"/>
    <property type="project" value="UniProtKB-UniPathway"/>
</dbReference>
<organism evidence="10 11">
    <name type="scientific">Allopusillimonas soli</name>
    <dbReference type="NCBI Taxonomy" id="659016"/>
    <lineage>
        <taxon>Bacteria</taxon>
        <taxon>Pseudomonadati</taxon>
        <taxon>Pseudomonadota</taxon>
        <taxon>Betaproteobacteria</taxon>
        <taxon>Burkholderiales</taxon>
        <taxon>Alcaligenaceae</taxon>
        <taxon>Allopusillimonas</taxon>
    </lineage>
</organism>
<evidence type="ECO:0000256" key="1">
    <source>
        <dbReference type="ARBA" id="ARBA00001974"/>
    </source>
</evidence>
<dbReference type="GO" id="GO:0016705">
    <property type="term" value="F:oxidoreductase activity, acting on paired donors, with incorporation or reduction of molecular oxygen"/>
    <property type="evidence" value="ECO:0007669"/>
    <property type="project" value="InterPro"/>
</dbReference>
<accession>A0A853F569</accession>
<dbReference type="GO" id="GO:0004497">
    <property type="term" value="F:monooxygenase activity"/>
    <property type="evidence" value="ECO:0007669"/>
    <property type="project" value="UniProtKB-KW"/>
</dbReference>
<dbReference type="PANTHER" id="PTHR43876">
    <property type="entry name" value="UBIQUINONE BIOSYNTHESIS MONOOXYGENASE COQ6, MITOCHONDRIAL"/>
    <property type="match status" value="1"/>
</dbReference>
<evidence type="ECO:0000256" key="7">
    <source>
        <dbReference type="ARBA" id="ARBA00023033"/>
    </source>
</evidence>
<dbReference type="Gene3D" id="3.30.9.10">
    <property type="entry name" value="D-Amino Acid Oxidase, subunit A, domain 2"/>
    <property type="match status" value="1"/>
</dbReference>
<dbReference type="InterPro" id="IPR036188">
    <property type="entry name" value="FAD/NAD-bd_sf"/>
</dbReference>
<keyword evidence="4" id="KW-0285">Flavoprotein</keyword>
<keyword evidence="7 10" id="KW-0503">Monooxygenase</keyword>
<dbReference type="PANTHER" id="PTHR43876:SF7">
    <property type="entry name" value="UBIQUINONE BIOSYNTHESIS MONOOXYGENASE COQ6, MITOCHONDRIAL"/>
    <property type="match status" value="1"/>
</dbReference>
<evidence type="ECO:0000313" key="10">
    <source>
        <dbReference type="EMBL" id="NYT35645.1"/>
    </source>
</evidence>
<comment type="similarity">
    <text evidence="3">Belongs to the UbiH/COQ6 family.</text>
</comment>
<feature type="region of interest" description="Disordered" evidence="8">
    <location>
        <begin position="134"/>
        <end position="155"/>
    </location>
</feature>
<dbReference type="Proteomes" id="UP000580517">
    <property type="component" value="Unassembled WGS sequence"/>
</dbReference>
<keyword evidence="5" id="KW-0274">FAD</keyword>
<dbReference type="InterPro" id="IPR018168">
    <property type="entry name" value="Ubi_Hdrlase_CS"/>
</dbReference>
<evidence type="ECO:0000256" key="3">
    <source>
        <dbReference type="ARBA" id="ARBA00005349"/>
    </source>
</evidence>
<dbReference type="OrthoDB" id="9769565at2"/>
<dbReference type="RefSeq" id="WP_129967564.1">
    <property type="nucleotide sequence ID" value="NZ_JACCEW010000001.1"/>
</dbReference>
<evidence type="ECO:0000256" key="8">
    <source>
        <dbReference type="SAM" id="MobiDB-lite"/>
    </source>
</evidence>
<dbReference type="UniPathway" id="UPA00232"/>
<dbReference type="InterPro" id="IPR010971">
    <property type="entry name" value="UbiH/COQ6"/>
</dbReference>
<evidence type="ECO:0000256" key="4">
    <source>
        <dbReference type="ARBA" id="ARBA00022630"/>
    </source>
</evidence>
<dbReference type="PRINTS" id="PR00420">
    <property type="entry name" value="RNGMNOXGNASE"/>
</dbReference>
<dbReference type="PROSITE" id="PS01304">
    <property type="entry name" value="UBIH"/>
    <property type="match status" value="1"/>
</dbReference>
<comment type="cofactor">
    <cofactor evidence="1">
        <name>FAD</name>
        <dbReference type="ChEBI" id="CHEBI:57692"/>
    </cofactor>
</comment>